<evidence type="ECO:0000256" key="1">
    <source>
        <dbReference type="SAM" id="MobiDB-lite"/>
    </source>
</evidence>
<dbReference type="EMBL" id="LR796863">
    <property type="protein sequence ID" value="CAB4171277.1"/>
    <property type="molecule type" value="Genomic_DNA"/>
</dbReference>
<dbReference type="EMBL" id="LR797297">
    <property type="protein sequence ID" value="CAB4200350.1"/>
    <property type="molecule type" value="Genomic_DNA"/>
</dbReference>
<name>A0A6J5QPM4_9CAUD</name>
<sequence length="95" mass="10693">MYVALKRTKVLDDTVNLPRPKITQEVLLQASKEECMKKIEELSVLPVNQSTDQIEVELIVLRYTGQKTQTSQSYRQGNGTRDLNRVAGNASVSNN</sequence>
<protein>
    <submittedName>
        <fullName evidence="4">Uncharacterized protein</fullName>
    </submittedName>
</protein>
<feature type="region of interest" description="Disordered" evidence="1">
    <location>
        <begin position="69"/>
        <end position="95"/>
    </location>
</feature>
<evidence type="ECO:0000313" key="6">
    <source>
        <dbReference type="EMBL" id="CAB4213465.1"/>
    </source>
</evidence>
<evidence type="ECO:0000313" key="3">
    <source>
        <dbReference type="EMBL" id="CAB4171277.1"/>
    </source>
</evidence>
<accession>A0A6J5QPM4</accession>
<evidence type="ECO:0000313" key="7">
    <source>
        <dbReference type="EMBL" id="CAB5227952.1"/>
    </source>
</evidence>
<dbReference type="EMBL" id="LR797400">
    <property type="protein sequence ID" value="CAB4213465.1"/>
    <property type="molecule type" value="Genomic_DNA"/>
</dbReference>
<dbReference type="EMBL" id="LR797034">
    <property type="protein sequence ID" value="CAB4182958.1"/>
    <property type="molecule type" value="Genomic_DNA"/>
</dbReference>
<evidence type="ECO:0000313" key="4">
    <source>
        <dbReference type="EMBL" id="CAB4182958.1"/>
    </source>
</evidence>
<reference evidence="4" key="1">
    <citation type="submission" date="2020-05" db="EMBL/GenBank/DDBJ databases">
        <authorList>
            <person name="Chiriac C."/>
            <person name="Salcher M."/>
            <person name="Ghai R."/>
            <person name="Kavagutti S V."/>
        </authorList>
    </citation>
    <scope>NUCLEOTIDE SEQUENCE</scope>
</reference>
<evidence type="ECO:0000313" key="5">
    <source>
        <dbReference type="EMBL" id="CAB4200350.1"/>
    </source>
</evidence>
<organism evidence="4">
    <name type="scientific">uncultured Caudovirales phage</name>
    <dbReference type="NCBI Taxonomy" id="2100421"/>
    <lineage>
        <taxon>Viruses</taxon>
        <taxon>Duplodnaviria</taxon>
        <taxon>Heunggongvirae</taxon>
        <taxon>Uroviricota</taxon>
        <taxon>Caudoviricetes</taxon>
        <taxon>Peduoviridae</taxon>
        <taxon>Maltschvirus</taxon>
        <taxon>Maltschvirus maltsch</taxon>
    </lineage>
</organism>
<evidence type="ECO:0000313" key="2">
    <source>
        <dbReference type="EMBL" id="CAB4136042.1"/>
    </source>
</evidence>
<dbReference type="EMBL" id="LR796310">
    <property type="protein sequence ID" value="CAB4136042.1"/>
    <property type="molecule type" value="Genomic_DNA"/>
</dbReference>
<proteinExistence type="predicted"/>
<feature type="compositionally biased region" description="Polar residues" evidence="1">
    <location>
        <begin position="69"/>
        <end position="81"/>
    </location>
</feature>
<gene>
    <name evidence="4" type="ORF">UFOVP1094_33</name>
    <name evidence="5" type="ORF">UFOVP1342_33</name>
    <name evidence="6" type="ORF">UFOVP1450_25</name>
    <name evidence="7" type="ORF">UFOVP1539_21</name>
    <name evidence="2" type="ORF">UFOVP297_9</name>
    <name evidence="3" type="ORF">UFOVP917_31</name>
</gene>
<dbReference type="EMBL" id="LR798381">
    <property type="protein sequence ID" value="CAB5227952.1"/>
    <property type="molecule type" value="Genomic_DNA"/>
</dbReference>